<dbReference type="GO" id="GO:0016020">
    <property type="term" value="C:membrane"/>
    <property type="evidence" value="ECO:0007669"/>
    <property type="project" value="InterPro"/>
</dbReference>
<feature type="transmembrane region" description="Helical" evidence="10">
    <location>
        <begin position="155"/>
        <end position="174"/>
    </location>
</feature>
<dbReference type="EMBL" id="JAGSMN010000272">
    <property type="protein sequence ID" value="MBR7673911.1"/>
    <property type="molecule type" value="Genomic_DNA"/>
</dbReference>
<dbReference type="GO" id="GO:0005524">
    <property type="term" value="F:ATP binding"/>
    <property type="evidence" value="ECO:0007669"/>
    <property type="project" value="UniProtKB-KW"/>
</dbReference>
<feature type="transmembrane region" description="Helical" evidence="10">
    <location>
        <begin position="103"/>
        <end position="121"/>
    </location>
</feature>
<evidence type="ECO:0000313" key="14">
    <source>
        <dbReference type="Proteomes" id="UP000675554"/>
    </source>
</evidence>
<keyword evidence="10" id="KW-1133">Transmembrane helix</keyword>
<protein>
    <recommendedName>
        <fullName evidence="2">histidine kinase</fullName>
        <ecNumber evidence="2">2.7.13.3</ecNumber>
    </recommendedName>
</protein>
<sequence>MISPRRVPELWRRLEATVPRLSHGYLSAGYLALGLLLFAGSLVPALHSHGTQLGGLPARPFDALAIVAVALQCLPLAVCRRWPLVCLTLVSAGFVLDQLRGYHTFAGTGLAVALVGAGSWLERYRRATVLVLSAAYVPLSVAFHLLGGGEVLSEIVTFYLVLALPWGIGAWMRANRAAEAERRRRVAEDTLVAERTRIASELHDVVTHHVTAMVVQAEAARYLTAAPGRLDQALTAVTDTGRRAITDLRHLLDLLDPGHGTPAGAGAGAGVGGATVPPVGRLLTLVEQTRRAGQPVEFTEEGTPAESTGSADLVAYRLVQEALTNALKHAHGSRTSVRVRHGAKEISVEVGTEAPGTGAHRTRDADGPGSVGPRARAGFLAGSGRGLAGVRERVDVLGGEFSAGPTDDGGWLVRAHIPSGSPS</sequence>
<evidence type="ECO:0000256" key="6">
    <source>
        <dbReference type="ARBA" id="ARBA00022777"/>
    </source>
</evidence>
<evidence type="ECO:0000256" key="9">
    <source>
        <dbReference type="SAM" id="MobiDB-lite"/>
    </source>
</evidence>
<feature type="region of interest" description="Disordered" evidence="9">
    <location>
        <begin position="351"/>
        <end position="374"/>
    </location>
</feature>
<gene>
    <name evidence="13" type="ORF">KDA82_12970</name>
</gene>
<dbReference type="PANTHER" id="PTHR24421">
    <property type="entry name" value="NITRATE/NITRITE SENSOR PROTEIN NARX-RELATED"/>
    <property type="match status" value="1"/>
</dbReference>
<keyword evidence="10" id="KW-0812">Transmembrane</keyword>
<dbReference type="AlphaFoldDB" id="A0A8T4INX1"/>
<evidence type="ECO:0000256" key="8">
    <source>
        <dbReference type="ARBA" id="ARBA00023012"/>
    </source>
</evidence>
<feature type="transmembrane region" description="Helical" evidence="10">
    <location>
        <begin position="128"/>
        <end position="149"/>
    </location>
</feature>
<dbReference type="EC" id="2.7.13.3" evidence="2"/>
<evidence type="ECO:0000256" key="2">
    <source>
        <dbReference type="ARBA" id="ARBA00012438"/>
    </source>
</evidence>
<evidence type="ECO:0000256" key="4">
    <source>
        <dbReference type="ARBA" id="ARBA00022679"/>
    </source>
</evidence>
<name>A0A8T4INX1_9ACTN</name>
<dbReference type="CDD" id="cd16917">
    <property type="entry name" value="HATPase_UhpB-NarQ-NarX-like"/>
    <property type="match status" value="1"/>
</dbReference>
<reference evidence="13" key="1">
    <citation type="submission" date="2021-04" db="EMBL/GenBank/DDBJ databases">
        <title>Sequencing of actinobacteria type strains.</title>
        <authorList>
            <person name="Nguyen G.-S."/>
            <person name="Wentzel A."/>
        </authorList>
    </citation>
    <scope>NUCLEOTIDE SEQUENCE</scope>
    <source>
        <strain evidence="13">DSM 42095</strain>
    </source>
</reference>
<feature type="domain" description="Signal transduction histidine kinase subgroup 3 dimerisation and phosphoacceptor" evidence="12">
    <location>
        <begin position="194"/>
        <end position="258"/>
    </location>
</feature>
<dbReference type="GO" id="GO:0000155">
    <property type="term" value="F:phosphorelay sensor kinase activity"/>
    <property type="evidence" value="ECO:0007669"/>
    <property type="project" value="InterPro"/>
</dbReference>
<proteinExistence type="predicted"/>
<keyword evidence="8" id="KW-0902">Two-component regulatory system</keyword>
<keyword evidence="5" id="KW-0547">Nucleotide-binding</keyword>
<keyword evidence="14" id="KW-1185">Reference proteome</keyword>
<dbReference type="SUPFAM" id="SSF55874">
    <property type="entry name" value="ATPase domain of HSP90 chaperone/DNA topoisomerase II/histidine kinase"/>
    <property type="match status" value="1"/>
</dbReference>
<dbReference type="Pfam" id="PF02518">
    <property type="entry name" value="HATPase_c"/>
    <property type="match status" value="1"/>
</dbReference>
<evidence type="ECO:0000256" key="3">
    <source>
        <dbReference type="ARBA" id="ARBA00022553"/>
    </source>
</evidence>
<dbReference type="Pfam" id="PF07730">
    <property type="entry name" value="HisKA_3"/>
    <property type="match status" value="1"/>
</dbReference>
<dbReference type="Gene3D" id="1.20.5.1930">
    <property type="match status" value="1"/>
</dbReference>
<organism evidence="13 14">
    <name type="scientific">Streptomyces daliensis</name>
    <dbReference type="NCBI Taxonomy" id="299421"/>
    <lineage>
        <taxon>Bacteria</taxon>
        <taxon>Bacillati</taxon>
        <taxon>Actinomycetota</taxon>
        <taxon>Actinomycetes</taxon>
        <taxon>Kitasatosporales</taxon>
        <taxon>Streptomycetaceae</taxon>
        <taxon>Streptomyces</taxon>
    </lineage>
</organism>
<accession>A0A8T4INX1</accession>
<evidence type="ECO:0000313" key="13">
    <source>
        <dbReference type="EMBL" id="MBR7673911.1"/>
    </source>
</evidence>
<keyword evidence="7" id="KW-0067">ATP-binding</keyword>
<evidence type="ECO:0000259" key="11">
    <source>
        <dbReference type="Pfam" id="PF02518"/>
    </source>
</evidence>
<dbReference type="InterPro" id="IPR003594">
    <property type="entry name" value="HATPase_dom"/>
</dbReference>
<dbReference type="GO" id="GO:0046983">
    <property type="term" value="F:protein dimerization activity"/>
    <property type="evidence" value="ECO:0007669"/>
    <property type="project" value="InterPro"/>
</dbReference>
<dbReference type="Proteomes" id="UP000675554">
    <property type="component" value="Unassembled WGS sequence"/>
</dbReference>
<keyword evidence="6 13" id="KW-0418">Kinase</keyword>
<evidence type="ECO:0000256" key="5">
    <source>
        <dbReference type="ARBA" id="ARBA00022741"/>
    </source>
</evidence>
<evidence type="ECO:0000256" key="10">
    <source>
        <dbReference type="SAM" id="Phobius"/>
    </source>
</evidence>
<keyword evidence="3" id="KW-0597">Phosphoprotein</keyword>
<dbReference type="PANTHER" id="PTHR24421:SF10">
    <property type="entry name" value="NITRATE_NITRITE SENSOR PROTEIN NARQ"/>
    <property type="match status" value="1"/>
</dbReference>
<dbReference type="InterPro" id="IPR011712">
    <property type="entry name" value="Sig_transdc_His_kin_sub3_dim/P"/>
</dbReference>
<keyword evidence="10" id="KW-0472">Membrane</keyword>
<evidence type="ECO:0000256" key="7">
    <source>
        <dbReference type="ARBA" id="ARBA00022840"/>
    </source>
</evidence>
<comment type="catalytic activity">
    <reaction evidence="1">
        <text>ATP + protein L-histidine = ADP + protein N-phospho-L-histidine.</text>
        <dbReference type="EC" id="2.7.13.3"/>
    </reaction>
</comment>
<dbReference type="InterPro" id="IPR036890">
    <property type="entry name" value="HATPase_C_sf"/>
</dbReference>
<feature type="transmembrane region" description="Helical" evidence="10">
    <location>
        <begin position="24"/>
        <end position="43"/>
    </location>
</feature>
<dbReference type="InterPro" id="IPR050482">
    <property type="entry name" value="Sensor_HK_TwoCompSys"/>
</dbReference>
<feature type="domain" description="Histidine kinase/HSP90-like ATPase" evidence="11">
    <location>
        <begin position="316"/>
        <end position="419"/>
    </location>
</feature>
<evidence type="ECO:0000256" key="1">
    <source>
        <dbReference type="ARBA" id="ARBA00000085"/>
    </source>
</evidence>
<comment type="caution">
    <text evidence="13">The sequence shown here is derived from an EMBL/GenBank/DDBJ whole genome shotgun (WGS) entry which is preliminary data.</text>
</comment>
<keyword evidence="4" id="KW-0808">Transferase</keyword>
<evidence type="ECO:0000259" key="12">
    <source>
        <dbReference type="Pfam" id="PF07730"/>
    </source>
</evidence>
<dbReference type="Gene3D" id="3.30.565.10">
    <property type="entry name" value="Histidine kinase-like ATPase, C-terminal domain"/>
    <property type="match status" value="1"/>
</dbReference>